<dbReference type="InterPro" id="IPR013226">
    <property type="entry name" value="Pal1"/>
</dbReference>
<dbReference type="Pfam" id="PF08316">
    <property type="entry name" value="Pal1"/>
    <property type="match status" value="1"/>
</dbReference>
<feature type="region of interest" description="Disordered" evidence="1">
    <location>
        <begin position="366"/>
        <end position="390"/>
    </location>
</feature>
<reference evidence="2" key="1">
    <citation type="submission" date="2023-03" db="EMBL/GenBank/DDBJ databases">
        <title>Complete genome of Cladonia borealis.</title>
        <authorList>
            <person name="Park H."/>
        </authorList>
    </citation>
    <scope>NUCLEOTIDE SEQUENCE</scope>
    <source>
        <strain evidence="2">ANT050790</strain>
    </source>
</reference>
<name>A0AA39QVG6_9LECA</name>
<feature type="compositionally biased region" description="Polar residues" evidence="1">
    <location>
        <begin position="558"/>
        <end position="568"/>
    </location>
</feature>
<proteinExistence type="predicted"/>
<evidence type="ECO:0000256" key="1">
    <source>
        <dbReference type="SAM" id="MobiDB-lite"/>
    </source>
</evidence>
<dbReference type="AlphaFoldDB" id="A0AA39QVG6"/>
<organism evidence="2 3">
    <name type="scientific">Cladonia borealis</name>
    <dbReference type="NCBI Taxonomy" id="184061"/>
    <lineage>
        <taxon>Eukaryota</taxon>
        <taxon>Fungi</taxon>
        <taxon>Dikarya</taxon>
        <taxon>Ascomycota</taxon>
        <taxon>Pezizomycotina</taxon>
        <taxon>Lecanoromycetes</taxon>
        <taxon>OSLEUM clade</taxon>
        <taxon>Lecanoromycetidae</taxon>
        <taxon>Lecanorales</taxon>
        <taxon>Lecanorineae</taxon>
        <taxon>Cladoniaceae</taxon>
        <taxon>Cladonia</taxon>
    </lineage>
</organism>
<feature type="region of interest" description="Disordered" evidence="1">
    <location>
        <begin position="1"/>
        <end position="265"/>
    </location>
</feature>
<dbReference type="Proteomes" id="UP001166286">
    <property type="component" value="Unassembled WGS sequence"/>
</dbReference>
<accession>A0AA39QVG6</accession>
<evidence type="ECO:0000313" key="3">
    <source>
        <dbReference type="Proteomes" id="UP001166286"/>
    </source>
</evidence>
<protein>
    <recommendedName>
        <fullName evidence="4">Pal1 cell morphology protein</fullName>
    </recommendedName>
</protein>
<feature type="compositionally biased region" description="Basic residues" evidence="1">
    <location>
        <begin position="579"/>
        <end position="589"/>
    </location>
</feature>
<comment type="caution">
    <text evidence="2">The sequence shown here is derived from an EMBL/GenBank/DDBJ whole genome shotgun (WGS) entry which is preliminary data.</text>
</comment>
<feature type="region of interest" description="Disordered" evidence="1">
    <location>
        <begin position="514"/>
        <end position="595"/>
    </location>
</feature>
<dbReference type="PANTHER" id="PTHR28307:SF2">
    <property type="entry name" value="PROTEIN PAL1"/>
    <property type="match status" value="1"/>
</dbReference>
<evidence type="ECO:0008006" key="4">
    <source>
        <dbReference type="Google" id="ProtNLM"/>
    </source>
</evidence>
<gene>
    <name evidence="2" type="ORF">JMJ35_007307</name>
</gene>
<sequence>MGRLKRSQPSTTLRLPANVYLPPDSERQTSPGLTANLPSNNPFRNRATSPANSLPSPLATTFTHIPSTAPDRPLSRNPFLDQTDKKNPSTVQVRSASPEKGSSAMAGRVPTQKAMLTGHAAELFDNLSLGDGPSNSTNGIPLGQPPPYTNRPPRSENLPPRPRNAIAGHQPSRSQEDPNQRPRNGKPRGPEFDVFADPASPEKEGPRLRPRRNSDSSINSRTIVSEEERRRRERHRREREARYRGDKGGRPGTSSSRPKKPNKQLDLIDSLDVTSIYGTGLFHHDGPFDACNPHRNRKGSQRAPMQAFAKDSLNNTLGGSGPVNKEINFAQFHGRGAEGFTDYSTSGAKPLAEPFTYEPYAGSSAPTRRYNGLNSTVDRTSSFNPTNRVDKIHGEESMGLGTTTHLEGAPAARTVIQRRESENDQIPGTGNGGGLGRKRSLAQKIRGISNANRGAPFAPSGRVTSPEGIYNKPSTPTSPGAVPSAGGMPNIEEKEINPFFNDYGDEYERKGQRIQNAEQRNRNGSIGGGEDQFTARARAFSSPKRAATGGTLERRITNDGTINGQSENNGGGGFLSRVKSLKGGKRSRPERKIEA</sequence>
<dbReference type="EMBL" id="JAFEKC020000017">
    <property type="protein sequence ID" value="KAK0509913.1"/>
    <property type="molecule type" value="Genomic_DNA"/>
</dbReference>
<feature type="compositionally biased region" description="Polar residues" evidence="1">
    <location>
        <begin position="372"/>
        <end position="387"/>
    </location>
</feature>
<evidence type="ECO:0000313" key="2">
    <source>
        <dbReference type="EMBL" id="KAK0509913.1"/>
    </source>
</evidence>
<feature type="compositionally biased region" description="Basic and acidic residues" evidence="1">
    <location>
        <begin position="238"/>
        <end position="249"/>
    </location>
</feature>
<dbReference type="GO" id="GO:0005737">
    <property type="term" value="C:cytoplasm"/>
    <property type="evidence" value="ECO:0007669"/>
    <property type="project" value="TreeGrafter"/>
</dbReference>
<feature type="region of interest" description="Disordered" evidence="1">
    <location>
        <begin position="418"/>
        <end position="492"/>
    </location>
</feature>
<feature type="compositionally biased region" description="Polar residues" evidence="1">
    <location>
        <begin position="28"/>
        <end position="66"/>
    </location>
</feature>
<keyword evidence="3" id="KW-1185">Reference proteome</keyword>
<dbReference type="PANTHER" id="PTHR28307">
    <property type="entry name" value="PROTEIN PAL1"/>
    <property type="match status" value="1"/>
</dbReference>
<feature type="compositionally biased region" description="Polar residues" evidence="1">
    <location>
        <begin position="514"/>
        <end position="524"/>
    </location>
</feature>